<comment type="caution">
    <text evidence="6">The sequence shown here is derived from an EMBL/GenBank/DDBJ whole genome shotgun (WGS) entry which is preliminary data.</text>
</comment>
<dbReference type="SUPFAM" id="SSF53756">
    <property type="entry name" value="UDP-Glycosyltransferase/glycogen phosphorylase"/>
    <property type="match status" value="1"/>
</dbReference>
<dbReference type="EMBL" id="JACEIK010007247">
    <property type="protein sequence ID" value="MCE3049939.1"/>
    <property type="molecule type" value="Genomic_DNA"/>
</dbReference>
<evidence type="ECO:0000313" key="7">
    <source>
        <dbReference type="Proteomes" id="UP000823775"/>
    </source>
</evidence>
<feature type="domain" description="Glycosyltransferase N-terminal" evidence="5">
    <location>
        <begin position="13"/>
        <end position="239"/>
    </location>
</feature>
<dbReference type="Pfam" id="PF00201">
    <property type="entry name" value="UDPGT"/>
    <property type="match status" value="1"/>
</dbReference>
<dbReference type="Proteomes" id="UP000823775">
    <property type="component" value="Unassembled WGS sequence"/>
</dbReference>
<evidence type="ECO:0000256" key="4">
    <source>
        <dbReference type="RuleBase" id="RU362057"/>
    </source>
</evidence>
<evidence type="ECO:0000256" key="1">
    <source>
        <dbReference type="ARBA" id="ARBA00009995"/>
    </source>
</evidence>
<gene>
    <name evidence="6" type="ORF">HAX54_046155</name>
</gene>
<accession>A0ABS8WLE5</accession>
<proteinExistence type="inferred from homology"/>
<dbReference type="PANTHER" id="PTHR48044:SF41">
    <property type="entry name" value="GLYCOSYLTRANSFERASE"/>
    <property type="match status" value="1"/>
</dbReference>
<dbReference type="Gene3D" id="3.40.50.2000">
    <property type="entry name" value="Glycogen Phosphorylase B"/>
    <property type="match status" value="2"/>
</dbReference>
<organism evidence="6 7">
    <name type="scientific">Datura stramonium</name>
    <name type="common">Jimsonweed</name>
    <name type="synonym">Common thornapple</name>
    <dbReference type="NCBI Taxonomy" id="4076"/>
    <lineage>
        <taxon>Eukaryota</taxon>
        <taxon>Viridiplantae</taxon>
        <taxon>Streptophyta</taxon>
        <taxon>Embryophyta</taxon>
        <taxon>Tracheophyta</taxon>
        <taxon>Spermatophyta</taxon>
        <taxon>Magnoliopsida</taxon>
        <taxon>eudicotyledons</taxon>
        <taxon>Gunneridae</taxon>
        <taxon>Pentapetalae</taxon>
        <taxon>asterids</taxon>
        <taxon>lamiids</taxon>
        <taxon>Solanales</taxon>
        <taxon>Solanaceae</taxon>
        <taxon>Solanoideae</taxon>
        <taxon>Datureae</taxon>
        <taxon>Datura</taxon>
    </lineage>
</organism>
<evidence type="ECO:0000259" key="5">
    <source>
        <dbReference type="Pfam" id="PF26168"/>
    </source>
</evidence>
<keyword evidence="2 3" id="KW-0808">Transferase</keyword>
<keyword evidence="7" id="KW-1185">Reference proteome</keyword>
<protein>
    <recommendedName>
        <fullName evidence="4">Glycosyltransferase</fullName>
        <ecNumber evidence="4">2.4.1.-</ecNumber>
    </recommendedName>
</protein>
<name>A0ABS8WLE5_DATST</name>
<dbReference type="Pfam" id="PF26168">
    <property type="entry name" value="Glyco_transf_N"/>
    <property type="match status" value="1"/>
</dbReference>
<dbReference type="InterPro" id="IPR058980">
    <property type="entry name" value="Glyco_transf_N"/>
</dbReference>
<dbReference type="EC" id="2.4.1.-" evidence="4"/>
<dbReference type="InterPro" id="IPR002213">
    <property type="entry name" value="UDP_glucos_trans"/>
</dbReference>
<dbReference type="PANTHER" id="PTHR48044">
    <property type="entry name" value="GLYCOSYLTRANSFERASE"/>
    <property type="match status" value="1"/>
</dbReference>
<keyword evidence="3" id="KW-0328">Glycosyltransferase</keyword>
<dbReference type="PROSITE" id="PS00375">
    <property type="entry name" value="UDPGT"/>
    <property type="match status" value="1"/>
</dbReference>
<evidence type="ECO:0000313" key="6">
    <source>
        <dbReference type="EMBL" id="MCE3049939.1"/>
    </source>
</evidence>
<reference evidence="6 7" key="1">
    <citation type="journal article" date="2021" name="BMC Genomics">
        <title>Datura genome reveals duplications of psychoactive alkaloid biosynthetic genes and high mutation rate following tissue culture.</title>
        <authorList>
            <person name="Rajewski A."/>
            <person name="Carter-House D."/>
            <person name="Stajich J."/>
            <person name="Litt A."/>
        </authorList>
    </citation>
    <scope>NUCLEOTIDE SEQUENCE [LARGE SCALE GENOMIC DNA]</scope>
    <source>
        <strain evidence="6">AR-01</strain>
    </source>
</reference>
<evidence type="ECO:0000256" key="3">
    <source>
        <dbReference type="RuleBase" id="RU003718"/>
    </source>
</evidence>
<comment type="similarity">
    <text evidence="1 3">Belongs to the UDP-glycosyltransferase family.</text>
</comment>
<dbReference type="CDD" id="cd03784">
    <property type="entry name" value="GT1_Gtf-like"/>
    <property type="match status" value="1"/>
</dbReference>
<evidence type="ECO:0000256" key="2">
    <source>
        <dbReference type="ARBA" id="ARBA00022679"/>
    </source>
</evidence>
<sequence length="462" mass="52787">MEKIQDTHITTSLKILMVPWLAHGHVTPYLELAKKISKTNLFTIYFCSTPIILNSIKNQEINLPKNIQLIEFPLPSSQDLPSHNHTTKGLSKNHVVTLIQTFAKSSPIFEEILDSLNPNLIIFDVFQPWAPKLASLKNIVAIHFIIVGSATLSFFYHKYLYDGTRDFPFSRIFQKDYEAKQFQLLVSKIENSQKDFAFDAIEKSHEIILINTCNEMEEKYVDYFSTLSKKKVLPVGPLIREMAAATTTTTMENEENPKNNIVEWLDNKDVSSCVYVSFGSEYFLSKEEIEEIAYSLELSEVNFIWVLRSPLGEEIEIENVLPNGFLDRVKERGVIVEKWAPQARILEHASVGGFLCHCGWNSILESLYFGVPLITMPMKLDQPTHSRMVVELGTAIEVVRDENGRLNREETAKIIKNVVMAKNSGEKLKAKVSELRKKISEKGEEEFEQVVRKLVQLATKNN</sequence>
<dbReference type="InterPro" id="IPR035595">
    <property type="entry name" value="UDP_glycos_trans_CS"/>
</dbReference>